<gene>
    <name evidence="1" type="ORF">VFH_V119040</name>
</gene>
<proteinExistence type="predicted"/>
<organism evidence="1 2">
    <name type="scientific">Vicia faba</name>
    <name type="common">Broad bean</name>
    <name type="synonym">Faba vulgaris</name>
    <dbReference type="NCBI Taxonomy" id="3906"/>
    <lineage>
        <taxon>Eukaryota</taxon>
        <taxon>Viridiplantae</taxon>
        <taxon>Streptophyta</taxon>
        <taxon>Embryophyta</taxon>
        <taxon>Tracheophyta</taxon>
        <taxon>Spermatophyta</taxon>
        <taxon>Magnoliopsida</taxon>
        <taxon>eudicotyledons</taxon>
        <taxon>Gunneridae</taxon>
        <taxon>Pentapetalae</taxon>
        <taxon>rosids</taxon>
        <taxon>fabids</taxon>
        <taxon>Fabales</taxon>
        <taxon>Fabaceae</taxon>
        <taxon>Papilionoideae</taxon>
        <taxon>50 kb inversion clade</taxon>
        <taxon>NPAAA clade</taxon>
        <taxon>Hologalegina</taxon>
        <taxon>IRL clade</taxon>
        <taxon>Fabeae</taxon>
        <taxon>Vicia</taxon>
    </lineage>
</organism>
<dbReference type="AlphaFoldDB" id="A0AAV1AYT7"/>
<name>A0AAV1AYT7_VICFA</name>
<accession>A0AAV1AYT7</accession>
<sequence>MLCWLSGFGHGLTGFRLQALNGKADCCFGRLGQVLLVFDLAKFKLAGFRFRALVKLQAGYGLTGFFRLHAGWVFVGNREKGKGSNNATQRPFVFTFDSLFIATNKTVFVSSPIPSFPILVLLRFQVDLP</sequence>
<evidence type="ECO:0000313" key="2">
    <source>
        <dbReference type="Proteomes" id="UP001157006"/>
    </source>
</evidence>
<dbReference type="EMBL" id="OX451740">
    <property type="protein sequence ID" value="CAI8614214.1"/>
    <property type="molecule type" value="Genomic_DNA"/>
</dbReference>
<protein>
    <submittedName>
        <fullName evidence="1">Uncharacterized protein</fullName>
    </submittedName>
</protein>
<evidence type="ECO:0000313" key="1">
    <source>
        <dbReference type="EMBL" id="CAI8614214.1"/>
    </source>
</evidence>
<reference evidence="1 2" key="1">
    <citation type="submission" date="2023-01" db="EMBL/GenBank/DDBJ databases">
        <authorList>
            <person name="Kreplak J."/>
        </authorList>
    </citation>
    <scope>NUCLEOTIDE SEQUENCE [LARGE SCALE GENOMIC DNA]</scope>
</reference>
<dbReference type="Proteomes" id="UP001157006">
    <property type="component" value="Chromosome 5"/>
</dbReference>
<keyword evidence="2" id="KW-1185">Reference proteome</keyword>